<dbReference type="PANTHER" id="PTHR30572">
    <property type="entry name" value="MEMBRANE COMPONENT OF TRANSPORTER-RELATED"/>
    <property type="match status" value="1"/>
</dbReference>
<feature type="transmembrane region" description="Helical" evidence="6">
    <location>
        <begin position="711"/>
        <end position="728"/>
    </location>
</feature>
<evidence type="ECO:0000256" key="5">
    <source>
        <dbReference type="ARBA" id="ARBA00023136"/>
    </source>
</evidence>
<dbReference type="InterPro" id="IPR003838">
    <property type="entry name" value="ABC3_permease_C"/>
</dbReference>
<evidence type="ECO:0000256" key="2">
    <source>
        <dbReference type="ARBA" id="ARBA00022475"/>
    </source>
</evidence>
<feature type="transmembrane region" description="Helical" evidence="6">
    <location>
        <begin position="734"/>
        <end position="756"/>
    </location>
</feature>
<dbReference type="InterPro" id="IPR025857">
    <property type="entry name" value="MacB_PCD"/>
</dbReference>
<keyword evidence="5 6" id="KW-0472">Membrane</keyword>
<feature type="transmembrane region" description="Helical" evidence="6">
    <location>
        <begin position="768"/>
        <end position="789"/>
    </location>
</feature>
<keyword evidence="10" id="KW-1185">Reference proteome</keyword>
<feature type="domain" description="ABC3 transporter permease C-terminal" evidence="7">
    <location>
        <begin position="297"/>
        <end position="412"/>
    </location>
</feature>
<keyword evidence="2" id="KW-1003">Cell membrane</keyword>
<dbReference type="GO" id="GO:0022857">
    <property type="term" value="F:transmembrane transporter activity"/>
    <property type="evidence" value="ECO:0007669"/>
    <property type="project" value="TreeGrafter"/>
</dbReference>
<dbReference type="STRING" id="226505.SAMN05444394_2147"/>
<feature type="transmembrane region" description="Helical" evidence="6">
    <location>
        <begin position="380"/>
        <end position="408"/>
    </location>
</feature>
<dbReference type="Proteomes" id="UP000185221">
    <property type="component" value="Unassembled WGS sequence"/>
</dbReference>
<dbReference type="Pfam" id="PF02687">
    <property type="entry name" value="FtsX"/>
    <property type="match status" value="2"/>
</dbReference>
<feature type="domain" description="ABC3 transporter permease C-terminal" evidence="7">
    <location>
        <begin position="683"/>
        <end position="796"/>
    </location>
</feature>
<evidence type="ECO:0000256" key="3">
    <source>
        <dbReference type="ARBA" id="ARBA00022692"/>
    </source>
</evidence>
<name>A0A1N6EH37_9BACT</name>
<keyword evidence="4 6" id="KW-1133">Transmembrane helix</keyword>
<dbReference type="PANTHER" id="PTHR30572:SF18">
    <property type="entry name" value="ABC-TYPE MACROLIDE FAMILY EXPORT SYSTEM PERMEASE COMPONENT 2"/>
    <property type="match status" value="1"/>
</dbReference>
<keyword evidence="3 6" id="KW-0812">Transmembrane</keyword>
<evidence type="ECO:0000313" key="9">
    <source>
        <dbReference type="EMBL" id="SIN82290.1"/>
    </source>
</evidence>
<evidence type="ECO:0000313" key="10">
    <source>
        <dbReference type="Proteomes" id="UP000185221"/>
    </source>
</evidence>
<proteinExistence type="predicted"/>
<feature type="transmembrane region" description="Helical" evidence="6">
    <location>
        <begin position="21"/>
        <end position="42"/>
    </location>
</feature>
<dbReference type="OrthoDB" id="5933722at2"/>
<organism evidence="9 10">
    <name type="scientific">Algoriphagus halophilus</name>
    <dbReference type="NCBI Taxonomy" id="226505"/>
    <lineage>
        <taxon>Bacteria</taxon>
        <taxon>Pseudomonadati</taxon>
        <taxon>Bacteroidota</taxon>
        <taxon>Cytophagia</taxon>
        <taxon>Cytophagales</taxon>
        <taxon>Cyclobacteriaceae</taxon>
        <taxon>Algoriphagus</taxon>
    </lineage>
</organism>
<evidence type="ECO:0000256" key="6">
    <source>
        <dbReference type="SAM" id="Phobius"/>
    </source>
</evidence>
<protein>
    <submittedName>
        <fullName evidence="9">ABC-type antimicrobial peptide transport system, permease component</fullName>
    </submittedName>
</protein>
<dbReference type="Pfam" id="PF12704">
    <property type="entry name" value="MacB_PCD"/>
    <property type="match status" value="1"/>
</dbReference>
<dbReference type="InterPro" id="IPR050250">
    <property type="entry name" value="Macrolide_Exporter_MacB"/>
</dbReference>
<accession>A0A1N6EH37</accession>
<sequence>MIKNYFKIAWRNILRNKLRTIIHILGLSIGISICFLIFNVVVHSYSFDNFHPDGDRIVRITTKSSYGNMEYSNPGVPFPLAEVIDQDITGIEEKAHAHLFKRTMVRIPETNENLGRRNGALLVSNSFFRIFPREWVVGKMEQALEKPNSVVLSEETAKVYFPNLPAEEILGKEIVYFNQDTISATVTGIVKPYTENSDLDFTDFISITSLNVLPDNSRFNMERWDAFTSDSQLFVKLAEGVSPEHLEAAFPEMIKKYLGDEDEEYRQHFAQPLSELHFSDALGNEPANKLILNGLVILGLIILVLACLNFINLETAQAINRSKEVGIRKTLGGSKGQLTNQFLAETLVIVLIATCISGVFTEMLRSVSTSYLPENFELNFFSLSNLVFLIGFSLLLTLVAGLYPALVLGNYDPQRALKGERQGVTGKFSFGVFLRKNLTVVQFTCSIAFVIMVLVVNSQLRFLSRQEMGFDKEAVLFIATPFMESSSRIDVLKERLLQKSYIAGVSQSDALVSSNSYNISGINLVVDTTKMEIDIQTKNIDSSFVAVNTLELVAGENMNNQVDHVLVNEALVRELGLENPEEVLGLMFNYNGQNRVIKGVVKDFHALNLRSKISPLVMFYMPEYSPIINVKLEKGTDISVAKSEMDELFKGVYPLESSEFNFLDETVAEFYKDDQMLRNVMGFASGLAILISCLGLFGLSSFTIAQRTKEIGIRKVLGATIAQVLVLISKEYVWLIGISFVMASGIAWFFSSEFLNTYAFKIGMPYELFALSGLFILSICLLIVGLHAYNATQANPSEVLKDE</sequence>
<evidence type="ECO:0000256" key="4">
    <source>
        <dbReference type="ARBA" id="ARBA00022989"/>
    </source>
</evidence>
<dbReference type="AlphaFoldDB" id="A0A1N6EH37"/>
<feature type="transmembrane region" description="Helical" evidence="6">
    <location>
        <begin position="437"/>
        <end position="456"/>
    </location>
</feature>
<evidence type="ECO:0000259" key="7">
    <source>
        <dbReference type="Pfam" id="PF02687"/>
    </source>
</evidence>
<feature type="transmembrane region" description="Helical" evidence="6">
    <location>
        <begin position="290"/>
        <end position="311"/>
    </location>
</feature>
<dbReference type="EMBL" id="FSRC01000001">
    <property type="protein sequence ID" value="SIN82290.1"/>
    <property type="molecule type" value="Genomic_DNA"/>
</dbReference>
<evidence type="ECO:0000256" key="1">
    <source>
        <dbReference type="ARBA" id="ARBA00004651"/>
    </source>
</evidence>
<reference evidence="10" key="1">
    <citation type="submission" date="2016-11" db="EMBL/GenBank/DDBJ databases">
        <authorList>
            <person name="Varghese N."/>
            <person name="Submissions S."/>
        </authorList>
    </citation>
    <scope>NUCLEOTIDE SEQUENCE [LARGE SCALE GENOMIC DNA]</scope>
    <source>
        <strain evidence="10">DSM 15292</strain>
    </source>
</reference>
<feature type="transmembrane region" description="Helical" evidence="6">
    <location>
        <begin position="680"/>
        <end position="699"/>
    </location>
</feature>
<feature type="domain" description="MacB-like periplasmic core" evidence="8">
    <location>
        <begin position="20"/>
        <end position="250"/>
    </location>
</feature>
<evidence type="ECO:0000259" key="8">
    <source>
        <dbReference type="Pfam" id="PF12704"/>
    </source>
</evidence>
<dbReference type="RefSeq" id="WP_074224804.1">
    <property type="nucleotide sequence ID" value="NZ_FSRC01000001.1"/>
</dbReference>
<comment type="subcellular location">
    <subcellularLocation>
        <location evidence="1">Cell membrane</location>
        <topology evidence="1">Multi-pass membrane protein</topology>
    </subcellularLocation>
</comment>
<gene>
    <name evidence="9" type="ORF">SAMN05444394_2147</name>
</gene>
<dbReference type="GO" id="GO:0005886">
    <property type="term" value="C:plasma membrane"/>
    <property type="evidence" value="ECO:0007669"/>
    <property type="project" value="UniProtKB-SubCell"/>
</dbReference>
<feature type="transmembrane region" description="Helical" evidence="6">
    <location>
        <begin position="342"/>
        <end position="360"/>
    </location>
</feature>